<keyword evidence="3" id="KW-1185">Reference proteome</keyword>
<dbReference type="RefSeq" id="XP_040767898.1">
    <property type="nucleotide sequence ID" value="XM_040902609.1"/>
</dbReference>
<organism evidence="2 3">
    <name type="scientific">Laetiporus sulphureus 93-53</name>
    <dbReference type="NCBI Taxonomy" id="1314785"/>
    <lineage>
        <taxon>Eukaryota</taxon>
        <taxon>Fungi</taxon>
        <taxon>Dikarya</taxon>
        <taxon>Basidiomycota</taxon>
        <taxon>Agaricomycotina</taxon>
        <taxon>Agaricomycetes</taxon>
        <taxon>Polyporales</taxon>
        <taxon>Laetiporus</taxon>
    </lineage>
</organism>
<accession>A0A165GCI8</accession>
<evidence type="ECO:0000313" key="3">
    <source>
        <dbReference type="Proteomes" id="UP000076871"/>
    </source>
</evidence>
<evidence type="ECO:0000313" key="2">
    <source>
        <dbReference type="EMBL" id="KZT10158.1"/>
    </source>
</evidence>
<dbReference type="AlphaFoldDB" id="A0A165GCI8"/>
<dbReference type="GeneID" id="63819640"/>
<proteinExistence type="predicted"/>
<reference evidence="2 3" key="1">
    <citation type="journal article" date="2016" name="Mol. Biol. Evol.">
        <title>Comparative Genomics of Early-Diverging Mushroom-Forming Fungi Provides Insights into the Origins of Lignocellulose Decay Capabilities.</title>
        <authorList>
            <person name="Nagy L.G."/>
            <person name="Riley R."/>
            <person name="Tritt A."/>
            <person name="Adam C."/>
            <person name="Daum C."/>
            <person name="Floudas D."/>
            <person name="Sun H."/>
            <person name="Yadav J.S."/>
            <person name="Pangilinan J."/>
            <person name="Larsson K.H."/>
            <person name="Matsuura K."/>
            <person name="Barry K."/>
            <person name="Labutti K."/>
            <person name="Kuo R."/>
            <person name="Ohm R.A."/>
            <person name="Bhattacharya S.S."/>
            <person name="Shirouzu T."/>
            <person name="Yoshinaga Y."/>
            <person name="Martin F.M."/>
            <person name="Grigoriev I.V."/>
            <person name="Hibbett D.S."/>
        </authorList>
    </citation>
    <scope>NUCLEOTIDE SEQUENCE [LARGE SCALE GENOMIC DNA]</scope>
    <source>
        <strain evidence="2 3">93-53</strain>
    </source>
</reference>
<dbReference type="InParanoid" id="A0A165GCI8"/>
<feature type="transmembrane region" description="Helical" evidence="1">
    <location>
        <begin position="38"/>
        <end position="56"/>
    </location>
</feature>
<sequence>MIISSRETSLCLHKGRDKGTRSVAGFRVLLMLPAPSLLGPWVGMSCLSLLVFIRLCKEHRDRVASYGECTLCAEHTRGVAESNQECRITATELVRPFIRKSPTQIRATDSARDVLRLIAWGDIK</sequence>
<keyword evidence="1" id="KW-0812">Transmembrane</keyword>
<keyword evidence="1" id="KW-0472">Membrane</keyword>
<name>A0A165GCI8_9APHY</name>
<dbReference type="Proteomes" id="UP000076871">
    <property type="component" value="Unassembled WGS sequence"/>
</dbReference>
<protein>
    <submittedName>
        <fullName evidence="2">Uncharacterized protein</fullName>
    </submittedName>
</protein>
<gene>
    <name evidence="2" type="ORF">LAESUDRAFT_474069</name>
</gene>
<evidence type="ECO:0000256" key="1">
    <source>
        <dbReference type="SAM" id="Phobius"/>
    </source>
</evidence>
<keyword evidence="1" id="KW-1133">Transmembrane helix</keyword>
<dbReference type="EMBL" id="KV427610">
    <property type="protein sequence ID" value="KZT10158.1"/>
    <property type="molecule type" value="Genomic_DNA"/>
</dbReference>